<dbReference type="InterPro" id="IPR036346">
    <property type="entry name" value="GTP-bd_prot_GTP1/OBG_C_sf"/>
</dbReference>
<evidence type="ECO:0000259" key="13">
    <source>
        <dbReference type="PROSITE" id="PS51883"/>
    </source>
</evidence>
<dbReference type="NCBIfam" id="TIGR02729">
    <property type="entry name" value="Obg_CgtA"/>
    <property type="match status" value="1"/>
</dbReference>
<dbReference type="RefSeq" id="WP_328857706.1">
    <property type="nucleotide sequence ID" value="NZ_CP108021.1"/>
</dbReference>
<evidence type="ECO:0000256" key="7">
    <source>
        <dbReference type="ARBA" id="ARBA00022842"/>
    </source>
</evidence>
<dbReference type="FunFam" id="2.70.210.12:FF:000001">
    <property type="entry name" value="GTPase Obg"/>
    <property type="match status" value="1"/>
</dbReference>
<dbReference type="SUPFAM" id="SSF52540">
    <property type="entry name" value="P-loop containing nucleoside triphosphate hydrolases"/>
    <property type="match status" value="1"/>
</dbReference>
<proteinExistence type="inferred from homology"/>
<evidence type="ECO:0000313" key="15">
    <source>
        <dbReference type="Proteomes" id="UP001432128"/>
    </source>
</evidence>
<evidence type="ECO:0000259" key="11">
    <source>
        <dbReference type="PROSITE" id="PS51710"/>
    </source>
</evidence>
<feature type="domain" description="OCT" evidence="12">
    <location>
        <begin position="358"/>
        <end position="438"/>
    </location>
</feature>
<evidence type="ECO:0000256" key="5">
    <source>
        <dbReference type="ARBA" id="ARBA00022741"/>
    </source>
</evidence>
<evidence type="ECO:0000313" key="14">
    <source>
        <dbReference type="EMBL" id="WUM20374.1"/>
    </source>
</evidence>
<dbReference type="PANTHER" id="PTHR11702:SF31">
    <property type="entry name" value="MITOCHONDRIAL RIBOSOME-ASSOCIATED GTPASE 2"/>
    <property type="match status" value="1"/>
</dbReference>
<dbReference type="PROSITE" id="PS51881">
    <property type="entry name" value="OCT"/>
    <property type="match status" value="1"/>
</dbReference>
<dbReference type="GO" id="GO:0000287">
    <property type="term" value="F:magnesium ion binding"/>
    <property type="evidence" value="ECO:0007669"/>
    <property type="project" value="InterPro"/>
</dbReference>
<dbReference type="GO" id="GO:0005737">
    <property type="term" value="C:cytoplasm"/>
    <property type="evidence" value="ECO:0007669"/>
    <property type="project" value="UniProtKB-SubCell"/>
</dbReference>
<keyword evidence="4 9" id="KW-0479">Metal-binding</keyword>
<dbReference type="GO" id="GO:0005525">
    <property type="term" value="F:GTP binding"/>
    <property type="evidence" value="ECO:0007669"/>
    <property type="project" value="UniProtKB-UniRule"/>
</dbReference>
<name>A0AAU4K310_9NOCA</name>
<dbReference type="InterPro" id="IPR036726">
    <property type="entry name" value="GTP1_OBG_dom_sf"/>
</dbReference>
<dbReference type="CDD" id="cd01898">
    <property type="entry name" value="Obg"/>
    <property type="match status" value="1"/>
</dbReference>
<evidence type="ECO:0000256" key="8">
    <source>
        <dbReference type="ARBA" id="ARBA00023134"/>
    </source>
</evidence>
<feature type="binding site" evidence="9">
    <location>
        <position position="193"/>
    </location>
    <ligand>
        <name>Mg(2+)</name>
        <dbReference type="ChEBI" id="CHEBI:18420"/>
    </ligand>
</feature>
<dbReference type="HAMAP" id="MF_01454">
    <property type="entry name" value="GTPase_Obg"/>
    <property type="match status" value="1"/>
</dbReference>
<dbReference type="Proteomes" id="UP001432128">
    <property type="component" value="Chromosome"/>
</dbReference>
<organism evidence="14 15">
    <name type="scientific">Williamsia herbipolensis</name>
    <dbReference type="NCBI Taxonomy" id="1603258"/>
    <lineage>
        <taxon>Bacteria</taxon>
        <taxon>Bacillati</taxon>
        <taxon>Actinomycetota</taxon>
        <taxon>Actinomycetes</taxon>
        <taxon>Mycobacteriales</taxon>
        <taxon>Nocardiaceae</taxon>
        <taxon>Williamsia</taxon>
    </lineage>
</organism>
<dbReference type="InterPro" id="IPR027417">
    <property type="entry name" value="P-loop_NTPase"/>
</dbReference>
<evidence type="ECO:0000256" key="3">
    <source>
        <dbReference type="ARBA" id="ARBA00022490"/>
    </source>
</evidence>
<gene>
    <name evidence="14" type="primary">obgE</name>
    <name evidence="9" type="synonym">obg</name>
    <name evidence="14" type="ORF">OG579_00495</name>
</gene>
<feature type="binding site" evidence="9">
    <location>
        <begin position="212"/>
        <end position="215"/>
    </location>
    <ligand>
        <name>GTP</name>
        <dbReference type="ChEBI" id="CHEBI:37565"/>
    </ligand>
</feature>
<feature type="binding site" evidence="9">
    <location>
        <begin position="292"/>
        <end position="295"/>
    </location>
    <ligand>
        <name>GTP</name>
        <dbReference type="ChEBI" id="CHEBI:37565"/>
    </ligand>
</feature>
<feature type="binding site" evidence="9">
    <location>
        <begin position="321"/>
        <end position="323"/>
    </location>
    <ligand>
        <name>GTP</name>
        <dbReference type="ChEBI" id="CHEBI:37565"/>
    </ligand>
</feature>
<dbReference type="PROSITE" id="PS51883">
    <property type="entry name" value="OBG"/>
    <property type="match status" value="1"/>
</dbReference>
<feature type="region of interest" description="Disordered" evidence="10">
    <location>
        <begin position="65"/>
        <end position="85"/>
    </location>
</feature>
<evidence type="ECO:0000259" key="12">
    <source>
        <dbReference type="PROSITE" id="PS51881"/>
    </source>
</evidence>
<feature type="region of interest" description="Disordered" evidence="10">
    <location>
        <begin position="466"/>
        <end position="513"/>
    </location>
</feature>
<dbReference type="NCBIfam" id="NF008954">
    <property type="entry name" value="PRK12296.1"/>
    <property type="match status" value="1"/>
</dbReference>
<evidence type="ECO:0000256" key="1">
    <source>
        <dbReference type="ARBA" id="ARBA00001946"/>
    </source>
</evidence>
<protein>
    <recommendedName>
        <fullName evidence="9">GTPase Obg</fullName>
        <ecNumber evidence="9">3.6.5.-</ecNumber>
    </recommendedName>
    <alternativeName>
        <fullName evidence="9">GTP-binding protein Obg</fullName>
    </alternativeName>
</protein>
<dbReference type="InterPro" id="IPR045086">
    <property type="entry name" value="OBG_GTPase"/>
</dbReference>
<comment type="similarity">
    <text evidence="2 9">Belongs to the TRAFAC class OBG-HflX-like GTPase superfamily. OBG GTPase family.</text>
</comment>
<dbReference type="PRINTS" id="PR00326">
    <property type="entry name" value="GTP1OBG"/>
</dbReference>
<keyword evidence="15" id="KW-1185">Reference proteome</keyword>
<keyword evidence="8 9" id="KW-0342">GTP-binding</keyword>
<dbReference type="Pfam" id="PF01018">
    <property type="entry name" value="GTP1_OBG"/>
    <property type="match status" value="1"/>
</dbReference>
<dbReference type="NCBIfam" id="NF008955">
    <property type="entry name" value="PRK12297.1"/>
    <property type="match status" value="1"/>
</dbReference>
<comment type="function">
    <text evidence="9">An essential GTPase which binds GTP, GDP and possibly (p)ppGpp with moderate affinity, with high nucleotide exchange rates and a fairly low GTP hydrolysis rate. Plays a role in control of the cell cycle, stress response, ribosome biogenesis and in those bacteria that undergo differentiation, in morphogenesis control.</text>
</comment>
<comment type="subunit">
    <text evidence="9">Monomer.</text>
</comment>
<dbReference type="SUPFAM" id="SSF82051">
    <property type="entry name" value="Obg GTP-binding protein N-terminal domain"/>
    <property type="match status" value="1"/>
</dbReference>
<feature type="domain" description="Obg" evidence="13">
    <location>
        <begin position="2"/>
        <end position="159"/>
    </location>
</feature>
<dbReference type="AlphaFoldDB" id="A0AAU4K310"/>
<keyword evidence="7 9" id="KW-0460">Magnesium</keyword>
<evidence type="ECO:0000256" key="2">
    <source>
        <dbReference type="ARBA" id="ARBA00007699"/>
    </source>
</evidence>
<feature type="compositionally biased region" description="Polar residues" evidence="10">
    <location>
        <begin position="503"/>
        <end position="513"/>
    </location>
</feature>
<dbReference type="InterPro" id="IPR031167">
    <property type="entry name" value="G_OBG"/>
</dbReference>
<feature type="binding site" evidence="9">
    <location>
        <begin position="166"/>
        <end position="173"/>
    </location>
    <ligand>
        <name>GTP</name>
        <dbReference type="ChEBI" id="CHEBI:37565"/>
    </ligand>
</feature>
<dbReference type="GO" id="GO:0042254">
    <property type="term" value="P:ribosome biogenesis"/>
    <property type="evidence" value="ECO:0007669"/>
    <property type="project" value="UniProtKB-UniRule"/>
</dbReference>
<keyword evidence="6 9" id="KW-0378">Hydrolase</keyword>
<dbReference type="NCBIfam" id="NF008956">
    <property type="entry name" value="PRK12299.1"/>
    <property type="match status" value="1"/>
</dbReference>
<dbReference type="PROSITE" id="PS00905">
    <property type="entry name" value="GTP1_OBG"/>
    <property type="match status" value="1"/>
</dbReference>
<feature type="region of interest" description="Disordered" evidence="10">
    <location>
        <begin position="15"/>
        <end position="45"/>
    </location>
</feature>
<dbReference type="InterPro" id="IPR006073">
    <property type="entry name" value="GTP-bd"/>
</dbReference>
<dbReference type="InterPro" id="IPR014100">
    <property type="entry name" value="GTP-bd_Obg/CgtA"/>
</dbReference>
<dbReference type="Gene3D" id="3.30.300.350">
    <property type="entry name" value="GTP-binding protein OBG, C-terminal domain"/>
    <property type="match status" value="1"/>
</dbReference>
<dbReference type="PROSITE" id="PS51710">
    <property type="entry name" value="G_OBG"/>
    <property type="match status" value="1"/>
</dbReference>
<keyword evidence="3 9" id="KW-0963">Cytoplasm</keyword>
<dbReference type="KEGG" id="whr:OG579_00495"/>
<comment type="cofactor">
    <cofactor evidence="1 9">
        <name>Mg(2+)</name>
        <dbReference type="ChEBI" id="CHEBI:18420"/>
    </cofactor>
</comment>
<evidence type="ECO:0000256" key="4">
    <source>
        <dbReference type="ARBA" id="ARBA00022723"/>
    </source>
</evidence>
<dbReference type="SUPFAM" id="SSF102741">
    <property type="entry name" value="Obg GTP-binding protein C-terminal domain"/>
    <property type="match status" value="1"/>
</dbReference>
<feature type="compositionally biased region" description="Gly residues" evidence="10">
    <location>
        <begin position="34"/>
        <end position="44"/>
    </location>
</feature>
<feature type="domain" description="OBG-type G" evidence="11">
    <location>
        <begin position="160"/>
        <end position="340"/>
    </location>
</feature>
<evidence type="ECO:0000256" key="9">
    <source>
        <dbReference type="HAMAP-Rule" id="MF_01454"/>
    </source>
</evidence>
<evidence type="ECO:0000256" key="10">
    <source>
        <dbReference type="SAM" id="MobiDB-lite"/>
    </source>
</evidence>
<keyword evidence="5 9" id="KW-0547">Nucleotide-binding</keyword>
<dbReference type="Gene3D" id="2.70.210.12">
    <property type="entry name" value="GTP1/OBG domain"/>
    <property type="match status" value="1"/>
</dbReference>
<evidence type="ECO:0000256" key="6">
    <source>
        <dbReference type="ARBA" id="ARBA00022801"/>
    </source>
</evidence>
<dbReference type="EMBL" id="CP108021">
    <property type="protein sequence ID" value="WUM20374.1"/>
    <property type="molecule type" value="Genomic_DNA"/>
</dbReference>
<dbReference type="InterPro" id="IPR006169">
    <property type="entry name" value="GTP1_OBG_dom"/>
</dbReference>
<dbReference type="Pfam" id="PF01926">
    <property type="entry name" value="MMR_HSR1"/>
    <property type="match status" value="1"/>
</dbReference>
<feature type="binding site" evidence="9">
    <location>
        <position position="173"/>
    </location>
    <ligand>
        <name>Mg(2+)</name>
        <dbReference type="ChEBI" id="CHEBI:18420"/>
    </ligand>
</feature>
<dbReference type="InterPro" id="IPR006074">
    <property type="entry name" value="GTP1-OBG_CS"/>
</dbReference>
<dbReference type="PANTHER" id="PTHR11702">
    <property type="entry name" value="DEVELOPMENTALLY REGULATED GTP-BINDING PROTEIN-RELATED"/>
    <property type="match status" value="1"/>
</dbReference>
<dbReference type="Gene3D" id="3.40.50.300">
    <property type="entry name" value="P-loop containing nucleotide triphosphate hydrolases"/>
    <property type="match status" value="1"/>
</dbReference>
<sequence>MSRFVDRVTIHATAGNGGHGCSSVHREKFKPLGGPDGGNGGNGGNVTLVVDPQVHTLLDFHFRPHAKAGNGRPGAGSNRDGAHGDDLVLPVPDGTVVLDGDGTILADLVGAGTTFAAAAGGRGGLGNAALASRARRAPGFALLGEEGEINELVLELKSVADVGLVGFPSAGKSSLVSVLSAAKPKIADYPFTTLAPNLGVVTAGAEVFTIADVPGLIPGASAGKGLGLEFLRHLERCAVLAHVVDCATLEPGRDPLSDIDALEAELAAYTPALSSDHGLEDLATRPRAVILNKIDVPDAADLADLVRPELEERGWPVYAISAVSRTGLNELTYALADLVRRHRTENPPPVPRRAVVRPKAVDEAGFSVIADPNQPGGFIVRGTRPERWIKQTAFDNDEAVGYLADRLNRLGVEAELVKRGAQPGAPVTIGAVTFDWEPQVPSGEDVPIQGRGTDVRLDRPDRIGAADRKVARKARRHHADDIGAGWVSIGSDDTVDPGAVAPATTSESAQSDD</sequence>
<reference evidence="14 15" key="1">
    <citation type="submission" date="2022-10" db="EMBL/GenBank/DDBJ databases">
        <title>The complete genomes of actinobacterial strains from the NBC collection.</title>
        <authorList>
            <person name="Joergensen T.S."/>
            <person name="Alvarez Arevalo M."/>
            <person name="Sterndorff E.B."/>
            <person name="Faurdal D."/>
            <person name="Vuksanovic O."/>
            <person name="Mourched A.-S."/>
            <person name="Charusanti P."/>
            <person name="Shaw S."/>
            <person name="Blin K."/>
            <person name="Weber T."/>
        </authorList>
    </citation>
    <scope>NUCLEOTIDE SEQUENCE [LARGE SCALE GENOMIC DNA]</scope>
    <source>
        <strain evidence="14 15">NBC_00319</strain>
    </source>
</reference>
<accession>A0AAU4K310</accession>
<dbReference type="GO" id="GO:0003924">
    <property type="term" value="F:GTPase activity"/>
    <property type="evidence" value="ECO:0007669"/>
    <property type="project" value="UniProtKB-UniRule"/>
</dbReference>
<dbReference type="NCBIfam" id="TIGR03595">
    <property type="entry name" value="Obg_CgtA_exten"/>
    <property type="match status" value="1"/>
</dbReference>
<dbReference type="InterPro" id="IPR015349">
    <property type="entry name" value="OCT_dom"/>
</dbReference>
<comment type="subcellular location">
    <subcellularLocation>
        <location evidence="9">Cytoplasm</location>
    </subcellularLocation>
</comment>
<feature type="binding site" evidence="9">
    <location>
        <begin position="191"/>
        <end position="195"/>
    </location>
    <ligand>
        <name>GTP</name>
        <dbReference type="ChEBI" id="CHEBI:37565"/>
    </ligand>
</feature>
<dbReference type="Pfam" id="PF09269">
    <property type="entry name" value="DUF1967"/>
    <property type="match status" value="1"/>
</dbReference>
<dbReference type="EC" id="3.6.5.-" evidence="9"/>